<comment type="caution">
    <text evidence="10">The sequence shown here is derived from an EMBL/GenBank/DDBJ whole genome shotgun (WGS) entry which is preliminary data.</text>
</comment>
<protein>
    <recommendedName>
        <fullName evidence="8">Cytochrome c-type biogenesis protein</fullName>
    </recommendedName>
</protein>
<evidence type="ECO:0000313" key="11">
    <source>
        <dbReference type="Proteomes" id="UP001500218"/>
    </source>
</evidence>
<name>A0ABP4Y1V0_9ACTN</name>
<feature type="transmembrane region" description="Helical" evidence="8">
    <location>
        <begin position="101"/>
        <end position="119"/>
    </location>
</feature>
<keyword evidence="5" id="KW-0201">Cytochrome c-type biogenesis</keyword>
<keyword evidence="6 8" id="KW-0408">Iron</keyword>
<dbReference type="PANTHER" id="PTHR47870:SF1">
    <property type="entry name" value="CYTOCHROME C-TYPE BIOGENESIS PROTEIN CCMH"/>
    <property type="match status" value="1"/>
</dbReference>
<dbReference type="InterPro" id="IPR051263">
    <property type="entry name" value="C-type_cytochrome_biogenesis"/>
</dbReference>
<dbReference type="PROSITE" id="PS50005">
    <property type="entry name" value="TPR"/>
    <property type="match status" value="1"/>
</dbReference>
<evidence type="ECO:0000256" key="8">
    <source>
        <dbReference type="RuleBase" id="RU364112"/>
    </source>
</evidence>
<keyword evidence="2 8" id="KW-0349">Heme</keyword>
<dbReference type="InterPro" id="IPR038297">
    <property type="entry name" value="CcmH/CycL/NrfF/Ccl2_sf"/>
</dbReference>
<evidence type="ECO:0000256" key="5">
    <source>
        <dbReference type="ARBA" id="ARBA00022748"/>
    </source>
</evidence>
<evidence type="ECO:0000256" key="2">
    <source>
        <dbReference type="ARBA" id="ARBA00022617"/>
    </source>
</evidence>
<evidence type="ECO:0000256" key="6">
    <source>
        <dbReference type="ARBA" id="ARBA00023004"/>
    </source>
</evidence>
<keyword evidence="8" id="KW-0472">Membrane</keyword>
<keyword evidence="3 8" id="KW-0479">Metal-binding</keyword>
<dbReference type="Pfam" id="PF03918">
    <property type="entry name" value="CcmH"/>
    <property type="match status" value="1"/>
</dbReference>
<evidence type="ECO:0000256" key="4">
    <source>
        <dbReference type="ARBA" id="ARBA00022729"/>
    </source>
</evidence>
<comment type="similarity">
    <text evidence="1 8">Belongs to the CcmH/CycL/Ccl2/NrfF family.</text>
</comment>
<dbReference type="Pfam" id="PF13432">
    <property type="entry name" value="TPR_16"/>
    <property type="match status" value="1"/>
</dbReference>
<evidence type="ECO:0000256" key="3">
    <source>
        <dbReference type="ARBA" id="ARBA00022723"/>
    </source>
</evidence>
<dbReference type="Gene3D" id="1.25.40.10">
    <property type="entry name" value="Tetratricopeptide repeat domain"/>
    <property type="match status" value="1"/>
</dbReference>
<organism evidence="10 11">
    <name type="scientific">Luedemannella flava</name>
    <dbReference type="NCBI Taxonomy" id="349316"/>
    <lineage>
        <taxon>Bacteria</taxon>
        <taxon>Bacillati</taxon>
        <taxon>Actinomycetota</taxon>
        <taxon>Actinomycetes</taxon>
        <taxon>Micromonosporales</taxon>
        <taxon>Micromonosporaceae</taxon>
        <taxon>Luedemannella</taxon>
    </lineage>
</organism>
<evidence type="ECO:0000256" key="7">
    <source>
        <dbReference type="PROSITE-ProRule" id="PRU00339"/>
    </source>
</evidence>
<evidence type="ECO:0000313" key="10">
    <source>
        <dbReference type="EMBL" id="GAA1801079.1"/>
    </source>
</evidence>
<accession>A0ABP4Y1V0</accession>
<keyword evidence="8" id="KW-0812">Transmembrane</keyword>
<reference evidence="11" key="1">
    <citation type="journal article" date="2019" name="Int. J. Syst. Evol. Microbiol.">
        <title>The Global Catalogue of Microorganisms (GCM) 10K type strain sequencing project: providing services to taxonomists for standard genome sequencing and annotation.</title>
        <authorList>
            <consortium name="The Broad Institute Genomics Platform"/>
            <consortium name="The Broad Institute Genome Sequencing Center for Infectious Disease"/>
            <person name="Wu L."/>
            <person name="Ma J."/>
        </authorList>
    </citation>
    <scope>NUCLEOTIDE SEQUENCE [LARGE SCALE GENOMIC DNA]</scope>
    <source>
        <strain evidence="11">JCM 13250</strain>
    </source>
</reference>
<keyword evidence="11" id="KW-1185">Reference proteome</keyword>
<feature type="repeat" description="TPR" evidence="7">
    <location>
        <begin position="178"/>
        <end position="211"/>
    </location>
</feature>
<dbReference type="Pfam" id="PF13174">
    <property type="entry name" value="TPR_6"/>
    <property type="match status" value="1"/>
</dbReference>
<dbReference type="PANTHER" id="PTHR47870">
    <property type="entry name" value="CYTOCHROME C-TYPE BIOGENESIS PROTEIN CCMH"/>
    <property type="match status" value="1"/>
</dbReference>
<gene>
    <name evidence="10" type="ORF">GCM10009682_23420</name>
</gene>
<dbReference type="RefSeq" id="WP_344129380.1">
    <property type="nucleotide sequence ID" value="NZ_BAAALT010000059.1"/>
</dbReference>
<feature type="chain" id="PRO_5044984503" description="Cytochrome c-type biogenesis protein" evidence="8">
    <location>
        <begin position="21"/>
        <end position="290"/>
    </location>
</feature>
<dbReference type="InterPro" id="IPR019734">
    <property type="entry name" value="TPR_rpt"/>
</dbReference>
<keyword evidence="4 8" id="KW-0732">Signal</keyword>
<feature type="domain" description="CcmH/CycL/Ccl2/NrfF N-terminal" evidence="9">
    <location>
        <begin position="27"/>
        <end position="125"/>
    </location>
</feature>
<evidence type="ECO:0000256" key="1">
    <source>
        <dbReference type="ARBA" id="ARBA00010342"/>
    </source>
</evidence>
<dbReference type="CDD" id="cd16378">
    <property type="entry name" value="CcmH_N"/>
    <property type="match status" value="1"/>
</dbReference>
<proteinExistence type="inferred from homology"/>
<dbReference type="InterPro" id="IPR011990">
    <property type="entry name" value="TPR-like_helical_dom_sf"/>
</dbReference>
<dbReference type="SUPFAM" id="SSF48452">
    <property type="entry name" value="TPR-like"/>
    <property type="match status" value="1"/>
</dbReference>
<comment type="function">
    <text evidence="8">Possible subunit of a heme lyase.</text>
</comment>
<dbReference type="InterPro" id="IPR005616">
    <property type="entry name" value="CcmH/CycL/Ccl2/NrfF_N"/>
</dbReference>
<evidence type="ECO:0000259" key="9">
    <source>
        <dbReference type="Pfam" id="PF03918"/>
    </source>
</evidence>
<feature type="signal peptide" evidence="8">
    <location>
        <begin position="1"/>
        <end position="20"/>
    </location>
</feature>
<dbReference type="Proteomes" id="UP001500218">
    <property type="component" value="Unassembled WGS sequence"/>
</dbReference>
<keyword evidence="8" id="KW-1133">Transmembrane helix</keyword>
<sequence>MKRRLVGFTGSLVLAAGAAAAVWRSVPPDQPSARDLAAQLVCPACQGETVAQSASPMAAAMRATIAQQLATGHTGQQIRQYFVDRYGAGILADPAAGGLGAVLWVVPVLVLAALAVLVWRSRRRPADPGPLAATGPARTWRRAWDVLAVAVVALVAAVAVASPREPGGPAAATAADPTVITLAVGRSLEEQGRYAEAADVYRDALDQQPDDRLRRRLAFALLRAGRLVEAEAVAARVLDDDPGDPDALLLLGLAQRASGSPKAAATLRRFLRQAPDHPAAAEVRRLLGDR</sequence>
<dbReference type="Gene3D" id="1.10.8.640">
    <property type="entry name" value="Cytochrome C biogenesis protein"/>
    <property type="match status" value="1"/>
</dbReference>
<dbReference type="EMBL" id="BAAALT010000059">
    <property type="protein sequence ID" value="GAA1801079.1"/>
    <property type="molecule type" value="Genomic_DNA"/>
</dbReference>
<feature type="transmembrane region" description="Helical" evidence="8">
    <location>
        <begin position="143"/>
        <end position="161"/>
    </location>
</feature>
<keyword evidence="7" id="KW-0802">TPR repeat</keyword>